<keyword evidence="10 12" id="KW-0458">Lysosome</keyword>
<dbReference type="InterPro" id="IPR023230">
    <property type="entry name" value="Glyco_hydro_2_CS"/>
</dbReference>
<name>A0AAN8JQP7_PATCE</name>
<protein>
    <recommendedName>
        <fullName evidence="6 12">Beta-glucuronidase</fullName>
        <ecNumber evidence="5 12">3.2.1.31</ecNumber>
    </recommendedName>
</protein>
<evidence type="ECO:0000259" key="13">
    <source>
        <dbReference type="Pfam" id="PF00703"/>
    </source>
</evidence>
<evidence type="ECO:0000259" key="14">
    <source>
        <dbReference type="Pfam" id="PF02836"/>
    </source>
</evidence>
<feature type="domain" description="Glycoside hydrolase family 2 immunoglobulin-like beta-sandwich" evidence="13">
    <location>
        <begin position="194"/>
        <end position="293"/>
    </location>
</feature>
<proteinExistence type="inferred from homology"/>
<dbReference type="FunFam" id="2.60.120.260:FF:000027">
    <property type="entry name" value="Beta-glucuronidase"/>
    <property type="match status" value="1"/>
</dbReference>
<dbReference type="GO" id="GO:0030246">
    <property type="term" value="F:carbohydrate binding"/>
    <property type="evidence" value="ECO:0007669"/>
    <property type="project" value="TreeGrafter"/>
</dbReference>
<gene>
    <name evidence="16" type="ORF">SNE40_012050</name>
</gene>
<reference evidence="16 17" key="1">
    <citation type="submission" date="2024-01" db="EMBL/GenBank/DDBJ databases">
        <title>The genome of the rayed Mediterranean limpet Patella caerulea (Linnaeus, 1758).</title>
        <authorList>
            <person name="Anh-Thu Weber A."/>
            <person name="Halstead-Nussloch G."/>
        </authorList>
    </citation>
    <scope>NUCLEOTIDE SEQUENCE [LARGE SCALE GENOMIC DNA]</scope>
    <source>
        <strain evidence="16">AATW-2023a</strain>
        <tissue evidence="16">Whole specimen</tissue>
    </source>
</reference>
<evidence type="ECO:0000256" key="6">
    <source>
        <dbReference type="ARBA" id="ARBA00016205"/>
    </source>
</evidence>
<dbReference type="InterPro" id="IPR006104">
    <property type="entry name" value="Glyco_hydro_2_N"/>
</dbReference>
<dbReference type="PROSITE" id="PS00719">
    <property type="entry name" value="GLYCOSYL_HYDROL_F2_1"/>
    <property type="match status" value="1"/>
</dbReference>
<dbReference type="Proteomes" id="UP001347796">
    <property type="component" value="Unassembled WGS sequence"/>
</dbReference>
<dbReference type="Gene3D" id="3.20.20.80">
    <property type="entry name" value="Glycosidases"/>
    <property type="match status" value="1"/>
</dbReference>
<accession>A0AAN8JQP7</accession>
<keyword evidence="11 12" id="KW-0326">Glycosidase</keyword>
<evidence type="ECO:0000313" key="16">
    <source>
        <dbReference type="EMBL" id="KAK6179765.1"/>
    </source>
</evidence>
<evidence type="ECO:0000256" key="7">
    <source>
        <dbReference type="ARBA" id="ARBA00022729"/>
    </source>
</evidence>
<organism evidence="16 17">
    <name type="scientific">Patella caerulea</name>
    <name type="common">Rayed Mediterranean limpet</name>
    <dbReference type="NCBI Taxonomy" id="87958"/>
    <lineage>
        <taxon>Eukaryota</taxon>
        <taxon>Metazoa</taxon>
        <taxon>Spiralia</taxon>
        <taxon>Lophotrochozoa</taxon>
        <taxon>Mollusca</taxon>
        <taxon>Gastropoda</taxon>
        <taxon>Patellogastropoda</taxon>
        <taxon>Patelloidea</taxon>
        <taxon>Patellidae</taxon>
        <taxon>Patella</taxon>
    </lineage>
</organism>
<dbReference type="InterPro" id="IPR006101">
    <property type="entry name" value="Glyco_hydro_2"/>
</dbReference>
<dbReference type="SUPFAM" id="SSF49303">
    <property type="entry name" value="beta-Galactosidase/glucuronidase domain"/>
    <property type="match status" value="1"/>
</dbReference>
<evidence type="ECO:0000259" key="15">
    <source>
        <dbReference type="Pfam" id="PF02837"/>
    </source>
</evidence>
<dbReference type="GO" id="GO:0005615">
    <property type="term" value="C:extracellular space"/>
    <property type="evidence" value="ECO:0007669"/>
    <property type="project" value="TreeGrafter"/>
</dbReference>
<evidence type="ECO:0000256" key="5">
    <source>
        <dbReference type="ARBA" id="ARBA00012761"/>
    </source>
</evidence>
<evidence type="ECO:0000256" key="1">
    <source>
        <dbReference type="ARBA" id="ARBA00003025"/>
    </source>
</evidence>
<dbReference type="PANTHER" id="PTHR10066">
    <property type="entry name" value="BETA-GLUCURONIDASE"/>
    <property type="match status" value="1"/>
</dbReference>
<dbReference type="Pfam" id="PF00703">
    <property type="entry name" value="Glyco_hydro_2"/>
    <property type="match status" value="1"/>
</dbReference>
<keyword evidence="7" id="KW-0732">Signal</keyword>
<evidence type="ECO:0000256" key="3">
    <source>
        <dbReference type="ARBA" id="ARBA00007401"/>
    </source>
</evidence>
<keyword evidence="9" id="KW-0325">Glycoprotein</keyword>
<comment type="similarity">
    <text evidence="3 12">Belongs to the glycosyl hydrolase 2 family.</text>
</comment>
<dbReference type="GO" id="GO:0004566">
    <property type="term" value="F:beta-glucuronidase activity"/>
    <property type="evidence" value="ECO:0007669"/>
    <property type="project" value="UniProtKB-EC"/>
</dbReference>
<dbReference type="InterPro" id="IPR006103">
    <property type="entry name" value="Glyco_hydro_2_cat"/>
</dbReference>
<feature type="domain" description="Glycosyl hydrolases family 2 sugar binding" evidence="15">
    <location>
        <begin position="12"/>
        <end position="192"/>
    </location>
</feature>
<comment type="caution">
    <text evidence="16">The sequence shown here is derived from an EMBL/GenBank/DDBJ whole genome shotgun (WGS) entry which is preliminary data.</text>
</comment>
<dbReference type="GO" id="GO:0005764">
    <property type="term" value="C:lysosome"/>
    <property type="evidence" value="ECO:0007669"/>
    <property type="project" value="UniProtKB-SubCell"/>
</dbReference>
<comment type="activity regulation">
    <text evidence="12">Inhibited by L-aspartic acid.</text>
</comment>
<evidence type="ECO:0000256" key="8">
    <source>
        <dbReference type="ARBA" id="ARBA00022801"/>
    </source>
</evidence>
<dbReference type="GO" id="GO:0019391">
    <property type="term" value="P:glucuronoside catabolic process"/>
    <property type="evidence" value="ECO:0007669"/>
    <property type="project" value="TreeGrafter"/>
</dbReference>
<dbReference type="InterPro" id="IPR008979">
    <property type="entry name" value="Galactose-bd-like_sf"/>
</dbReference>
<dbReference type="Pfam" id="PF02836">
    <property type="entry name" value="Glyco_hydro_2_C"/>
    <property type="match status" value="1"/>
</dbReference>
<keyword evidence="17" id="KW-1185">Reference proteome</keyword>
<comment type="subunit">
    <text evidence="4 12">Homotetramer.</text>
</comment>
<evidence type="ECO:0000256" key="12">
    <source>
        <dbReference type="RuleBase" id="RU361154"/>
    </source>
</evidence>
<evidence type="ECO:0000256" key="11">
    <source>
        <dbReference type="ARBA" id="ARBA00023295"/>
    </source>
</evidence>
<feature type="domain" description="Glycoside hydrolase family 2 catalytic" evidence="14">
    <location>
        <begin position="295"/>
        <end position="595"/>
    </location>
</feature>
<dbReference type="Pfam" id="PF02837">
    <property type="entry name" value="Glyco_hydro_2_N"/>
    <property type="match status" value="1"/>
</dbReference>
<dbReference type="InterPro" id="IPR006102">
    <property type="entry name" value="Ig-like_GH2"/>
</dbReference>
<dbReference type="InterPro" id="IPR013783">
    <property type="entry name" value="Ig-like_fold"/>
</dbReference>
<evidence type="ECO:0000256" key="4">
    <source>
        <dbReference type="ARBA" id="ARBA00011881"/>
    </source>
</evidence>
<evidence type="ECO:0000256" key="2">
    <source>
        <dbReference type="ARBA" id="ARBA00004371"/>
    </source>
</evidence>
<dbReference type="PANTHER" id="PTHR10066:SF67">
    <property type="entry name" value="BETA-GLUCURONIDASE"/>
    <property type="match status" value="1"/>
</dbReference>
<dbReference type="SUPFAM" id="SSF49785">
    <property type="entry name" value="Galactose-binding domain-like"/>
    <property type="match status" value="1"/>
</dbReference>
<evidence type="ECO:0000256" key="9">
    <source>
        <dbReference type="ARBA" id="ARBA00023180"/>
    </source>
</evidence>
<dbReference type="Gene3D" id="2.60.120.260">
    <property type="entry name" value="Galactose-binding domain-like"/>
    <property type="match status" value="1"/>
</dbReference>
<comment type="catalytic activity">
    <reaction evidence="12">
        <text>a beta-D-glucuronoside + H2O = D-glucuronate + an alcohol</text>
        <dbReference type="Rhea" id="RHEA:17633"/>
        <dbReference type="ChEBI" id="CHEBI:15377"/>
        <dbReference type="ChEBI" id="CHEBI:30879"/>
        <dbReference type="ChEBI" id="CHEBI:58720"/>
        <dbReference type="ChEBI" id="CHEBI:83411"/>
        <dbReference type="EC" id="3.2.1.31"/>
    </reaction>
</comment>
<dbReference type="EC" id="3.2.1.31" evidence="5 12"/>
<dbReference type="AlphaFoldDB" id="A0AAN8JQP7"/>
<dbReference type="NCBIfam" id="NF007538">
    <property type="entry name" value="PRK10150.1"/>
    <property type="match status" value="1"/>
</dbReference>
<dbReference type="EMBL" id="JAZGQO010000008">
    <property type="protein sequence ID" value="KAK6179765.1"/>
    <property type="molecule type" value="Genomic_DNA"/>
</dbReference>
<dbReference type="SUPFAM" id="SSF51445">
    <property type="entry name" value="(Trans)glycosidases"/>
    <property type="match status" value="1"/>
</dbReference>
<sequence length="609" mass="69968">MLYPRSSEGRQIQSFDGIWNFRIDDSPTRNEGFDQKWYSRPLSTTGAVIPMAVPSSYNDVTEDKNIRDFVGWAWYDREFFVTKEWQSRRLVLRFDSAHYYCIVYLNGKEAVRHNGGHLPFEAEVNNMINFDGPNNLTVALNNTLSPTTLPPGTISYKADTSKYPEGYFVQNLQMDFFNYAGIHRHVRLYTTPTTYIDDITVTTTVDIGSNVAYVYYDIQIIGNQAVGLTVELLDREGVIIQGAPTSNGTLKVMNPTLWWPYTMNSGIPAYLYTLKVMLDGSVIDVYRLPVGIRVVNVTSEKFLINNTPFYCHGVDKHEDSDIRGKGLDYALIAKDFNMLKWLGVNCFRTSHYPYAEEILDQADQQGIVVIDESPGVGIKSFNFDNQDLLNHHLEVMSEMYRRDKNRPSVCMWSVANEPDSDSANSVNYFKSVIGHTKQLDPTRPVSFTSDRDYYNDKCVQFVDVIMINRYYGWYSDTGHTEVIQRQINTNFMEWRKLYNKPLLVSEFGAGTVVGLHMQPSVAFTEEYQIEVLSQYHQAFDQHIGQFLVGELIWNFADFMTAQNPTRVVGNKKGILTRQRQPKAAAQLVRKRYNSMFNSSFNGDHRLCYL</sequence>
<comment type="function">
    <text evidence="1 12">Plays an important role in the degradation of dermatan and keratan sulfates.</text>
</comment>
<keyword evidence="8 12" id="KW-0378">Hydrolase</keyword>
<dbReference type="Gene3D" id="2.60.40.10">
    <property type="entry name" value="Immunoglobulins"/>
    <property type="match status" value="1"/>
</dbReference>
<dbReference type="InterPro" id="IPR017853">
    <property type="entry name" value="GH"/>
</dbReference>
<dbReference type="PRINTS" id="PR00132">
    <property type="entry name" value="GLHYDRLASE2"/>
</dbReference>
<dbReference type="FunFam" id="3.20.20.80:FF:000029">
    <property type="entry name" value="Beta-glucuronidase"/>
    <property type="match status" value="1"/>
</dbReference>
<evidence type="ECO:0000256" key="10">
    <source>
        <dbReference type="ARBA" id="ARBA00023228"/>
    </source>
</evidence>
<dbReference type="InterPro" id="IPR036156">
    <property type="entry name" value="Beta-gal/glucu_dom_sf"/>
</dbReference>
<comment type="subcellular location">
    <subcellularLocation>
        <location evidence="2">Lysosome</location>
    </subcellularLocation>
</comment>
<dbReference type="FunFam" id="2.60.40.10:FF:000628">
    <property type="entry name" value="Beta-glucuronidase"/>
    <property type="match status" value="1"/>
</dbReference>
<dbReference type="GO" id="GO:0005975">
    <property type="term" value="P:carbohydrate metabolic process"/>
    <property type="evidence" value="ECO:0007669"/>
    <property type="project" value="InterPro"/>
</dbReference>
<evidence type="ECO:0000313" key="17">
    <source>
        <dbReference type="Proteomes" id="UP001347796"/>
    </source>
</evidence>